<evidence type="ECO:0000313" key="4">
    <source>
        <dbReference type="EMBL" id="RMC91805.1"/>
    </source>
</evidence>
<organism evidence="4 5">
    <name type="scientific">Aquitalea palustris</name>
    <dbReference type="NCBI Taxonomy" id="2480983"/>
    <lineage>
        <taxon>Bacteria</taxon>
        <taxon>Pseudomonadati</taxon>
        <taxon>Pseudomonadota</taxon>
        <taxon>Betaproteobacteria</taxon>
        <taxon>Neisseriales</taxon>
        <taxon>Chromobacteriaceae</taxon>
        <taxon>Aquitalea</taxon>
    </lineage>
</organism>
<protein>
    <submittedName>
        <fullName evidence="4">TetR/AcrR family transcriptional regulator</fullName>
    </submittedName>
</protein>
<name>A0A454JDM7_9NEIS</name>
<dbReference type="RefSeq" id="WP_103526228.1">
    <property type="nucleotide sequence ID" value="NZ_JAIZDC010000007.1"/>
</dbReference>
<accession>A0A454JDM7</accession>
<evidence type="ECO:0000256" key="2">
    <source>
        <dbReference type="PROSITE-ProRule" id="PRU00335"/>
    </source>
</evidence>
<keyword evidence="1 2" id="KW-0238">DNA-binding</keyword>
<proteinExistence type="predicted"/>
<dbReference type="InterPro" id="IPR009057">
    <property type="entry name" value="Homeodomain-like_sf"/>
</dbReference>
<dbReference type="InterPro" id="IPR001647">
    <property type="entry name" value="HTH_TetR"/>
</dbReference>
<comment type="caution">
    <text evidence="4">The sequence shown here is derived from an EMBL/GenBank/DDBJ whole genome shotgun (WGS) entry which is preliminary data.</text>
</comment>
<feature type="domain" description="HTH tetR-type" evidence="3">
    <location>
        <begin position="17"/>
        <end position="77"/>
    </location>
</feature>
<gene>
    <name evidence="4" type="ORF">EAY64_18675</name>
</gene>
<evidence type="ECO:0000256" key="1">
    <source>
        <dbReference type="ARBA" id="ARBA00023125"/>
    </source>
</evidence>
<reference evidence="4 5" key="1">
    <citation type="submission" date="2018-10" db="EMBL/GenBank/DDBJ databases">
        <title>Draft genome sequence of Aquitalea MWU14-2217 isolated from a wild cranberry bog in Provincetown, Massachusetts.</title>
        <authorList>
            <person name="Ebadzadsahrai G."/>
            <person name="Soby S."/>
        </authorList>
    </citation>
    <scope>NUCLEOTIDE SEQUENCE [LARGE SCALE GENOMIC DNA]</scope>
    <source>
        <strain evidence="4 5">MWU14-2217</strain>
    </source>
</reference>
<dbReference type="Pfam" id="PF00440">
    <property type="entry name" value="TetR_N"/>
    <property type="match status" value="1"/>
</dbReference>
<dbReference type="Pfam" id="PF17938">
    <property type="entry name" value="TetR_C_29"/>
    <property type="match status" value="1"/>
</dbReference>
<dbReference type="PANTHER" id="PTHR30328:SF54">
    <property type="entry name" value="HTH-TYPE TRANSCRIPTIONAL REPRESSOR SCO4008"/>
    <property type="match status" value="1"/>
</dbReference>
<keyword evidence="5" id="KW-1185">Reference proteome</keyword>
<dbReference type="AlphaFoldDB" id="A0A454JDM7"/>
<sequence length="218" mass="25030">MSTDSPSLPTRRKNDPEGMRQRILEAAQSEFVQHGFSGARLDNIAEQSNTNKRMVVYHFRSKKELYIAVLERVYGEIRDIEKQLQLEGLPPREAMALLTGFTFDYHHNHPDFCRLVSIENIHQARHIADSDIIRQRNRSVIEVVEGILARGIADQVFHDQADAIDVHMLISSLCFYRVSNRHTFASLFGRDLTLPEHASRHRQIVIDTVLAYLEGAAR</sequence>
<evidence type="ECO:0000259" key="3">
    <source>
        <dbReference type="PROSITE" id="PS50977"/>
    </source>
</evidence>
<dbReference type="OrthoDB" id="2356263at2"/>
<feature type="DNA-binding region" description="H-T-H motif" evidence="2">
    <location>
        <begin position="40"/>
        <end position="59"/>
    </location>
</feature>
<dbReference type="PRINTS" id="PR00455">
    <property type="entry name" value="HTHTETR"/>
</dbReference>
<dbReference type="Gene3D" id="1.10.357.10">
    <property type="entry name" value="Tetracycline Repressor, domain 2"/>
    <property type="match status" value="1"/>
</dbReference>
<dbReference type="InterPro" id="IPR041474">
    <property type="entry name" value="NicS_C"/>
</dbReference>
<evidence type="ECO:0000313" key="5">
    <source>
        <dbReference type="Proteomes" id="UP000274139"/>
    </source>
</evidence>
<dbReference type="InterPro" id="IPR036271">
    <property type="entry name" value="Tet_transcr_reg_TetR-rel_C_sf"/>
</dbReference>
<dbReference type="EMBL" id="RFAR01000105">
    <property type="protein sequence ID" value="RMC91805.1"/>
    <property type="molecule type" value="Genomic_DNA"/>
</dbReference>
<dbReference type="PANTHER" id="PTHR30328">
    <property type="entry name" value="TRANSCRIPTIONAL REPRESSOR"/>
    <property type="match status" value="1"/>
</dbReference>
<dbReference type="SUPFAM" id="SSF46689">
    <property type="entry name" value="Homeodomain-like"/>
    <property type="match status" value="1"/>
</dbReference>
<dbReference type="Proteomes" id="UP000274139">
    <property type="component" value="Unassembled WGS sequence"/>
</dbReference>
<dbReference type="PROSITE" id="PS50977">
    <property type="entry name" value="HTH_TETR_2"/>
    <property type="match status" value="1"/>
</dbReference>
<dbReference type="GO" id="GO:0003677">
    <property type="term" value="F:DNA binding"/>
    <property type="evidence" value="ECO:0007669"/>
    <property type="project" value="UniProtKB-UniRule"/>
</dbReference>
<dbReference type="InterPro" id="IPR050109">
    <property type="entry name" value="HTH-type_TetR-like_transc_reg"/>
</dbReference>
<dbReference type="SUPFAM" id="SSF48498">
    <property type="entry name" value="Tetracyclin repressor-like, C-terminal domain"/>
    <property type="match status" value="1"/>
</dbReference>